<dbReference type="Proteomes" id="UP000292052">
    <property type="component" value="Unassembled WGS sequence"/>
</dbReference>
<gene>
    <name evidence="3" type="ORF">BDFB_000533</name>
</gene>
<dbReference type="AlphaFoldDB" id="A0A482VC76"/>
<feature type="domain" description="TTI1 N-terminal TPR" evidence="1">
    <location>
        <begin position="15"/>
        <end position="355"/>
    </location>
</feature>
<evidence type="ECO:0000313" key="4">
    <source>
        <dbReference type="Proteomes" id="UP000292052"/>
    </source>
</evidence>
<dbReference type="PANTHER" id="PTHR18460:SF3">
    <property type="entry name" value="TELO2-INTERACTING PROTEIN 1 HOMOLOG"/>
    <property type="match status" value="1"/>
</dbReference>
<keyword evidence="4" id="KW-1185">Reference proteome</keyword>
<sequence length="1033" mass="118536">MDSKNNFENIDKLTRIKVVCSRIYKNPKDINSVRELQFLVNNSSPTVVTTLEPIIFSVFFPILTAISESNTSYKTGEKQQIVDTFKSLFDKIAIDKLPLFFNIYGFLLYEIYDHKNHKVMDISEEYKLSIVECMISLAKCLDSSVVESLYVKENAPKLCQMIYVLLDLAKMEQFKTLRISAINCIMALARVLDDNDFSDLVTRNQVAEVFLFFLPGVASQLKSVALIDEKFGHKIPSVALEAWGRIVTLLMQDYRAFDEKLSDTKPNKLNKHKWKDDNELKEYIQQAQRSPEWYKDTDRKLQQLLVEFSKLTHHSHPKVRLELANMSALLVDNCIQTMPTSISHLIDIVIILSEDSDSTVASKSKIIMEGLSQKLTSNELKSLLDNLEEGFYNVIASIPRKFNGIDERVVALNSLVGYISLFGTHSLTNVLYSTVHLNKLVLTLIHISEFDKSSISLLEEYTTVDYEMHQDFRMAWKKFRHFKEDSVLHKIESVCHVLAKFGASCIISDLLLDIIVSDSNQRKEAIFLLNEIVAGLETRDRNLTTLRNIIATYTDINNWYLPLSVGVDEDGYEYTLSDIQDNIIQVCLLVEGIGKIALTINKEFEQFMLKTLYLVLERAGSSHPLIRSAGLSALSNITTACGYSNITHLINKNIDYFSFHIERKLKKASGRGGLNVLAVVMSYSSMDVLHPTCEVIKELLMRTYDKQRSNLNDYLYVFRMFIQCLHRWLSIKADEEPFKTKQQKQQEIEDFKVSNIDEDLGEEDFSDDIMGKTAEEMYEEDLKKSKMEDDELQEEYKKPEPPVHIKLTVAILTQSLHCLPSKNQSRKLLVLEILKDGLPVLKEWEDELLPIVHQIWSPLVARFKETSDPLIINYSFQLLAVLARLSKDFIRSRTSKEVLPEILTVLDKLAQESYLKDKGSAYRYSQNYKLQQTILAKLPYVVTDLDMLQGDLDKIMAVVFKYLSDKQPVPLQVILSVHFQYTKLDVMSLRVALEFFVILEKYDRGAAAEKIGSLSSDSAGNEFEKNIEEFRNS</sequence>
<feature type="non-terminal residue" evidence="3">
    <location>
        <position position="1033"/>
    </location>
</feature>
<dbReference type="Pfam" id="PF24173">
    <property type="entry name" value="TPR_TTI1_N"/>
    <property type="match status" value="1"/>
</dbReference>
<comment type="caution">
    <text evidence="3">The sequence shown here is derived from an EMBL/GenBank/DDBJ whole genome shotgun (WGS) entry which is preliminary data.</text>
</comment>
<dbReference type="InterPro" id="IPR011989">
    <property type="entry name" value="ARM-like"/>
</dbReference>
<name>A0A482VC76_ASBVE</name>
<dbReference type="Pfam" id="PF24176">
    <property type="entry name" value="TPR_TTI1_2nd"/>
    <property type="match status" value="1"/>
</dbReference>
<protein>
    <submittedName>
        <fullName evidence="3">TELO2-interacting protein 1-like</fullName>
    </submittedName>
</protein>
<dbReference type="GO" id="GO:0005737">
    <property type="term" value="C:cytoplasm"/>
    <property type="evidence" value="ECO:0007669"/>
    <property type="project" value="TreeGrafter"/>
</dbReference>
<reference evidence="3 4" key="1">
    <citation type="submission" date="2017-03" db="EMBL/GenBank/DDBJ databases">
        <title>Genome of the blue death feigning beetle - Asbolus verrucosus.</title>
        <authorList>
            <person name="Rider S.D."/>
        </authorList>
    </citation>
    <scope>NUCLEOTIDE SEQUENCE [LARGE SCALE GENOMIC DNA]</scope>
    <source>
        <strain evidence="3">Butters</strain>
        <tissue evidence="3">Head and leg muscle</tissue>
    </source>
</reference>
<dbReference type="STRING" id="1661398.A0A482VC76"/>
<evidence type="ECO:0000259" key="1">
    <source>
        <dbReference type="Pfam" id="PF24173"/>
    </source>
</evidence>
<dbReference type="EMBL" id="QDEB01115082">
    <property type="protein sequence ID" value="RZB40886.1"/>
    <property type="molecule type" value="Genomic_DNA"/>
</dbReference>
<evidence type="ECO:0000313" key="3">
    <source>
        <dbReference type="EMBL" id="RZB40886.1"/>
    </source>
</evidence>
<dbReference type="Pfam" id="PF21547">
    <property type="entry name" value="TTI1"/>
    <property type="match status" value="1"/>
</dbReference>
<dbReference type="OrthoDB" id="49511at2759"/>
<feature type="domain" description="TTI1 C-terminal TPR" evidence="2">
    <location>
        <begin position="717"/>
        <end position="973"/>
    </location>
</feature>
<dbReference type="InterPro" id="IPR057566">
    <property type="entry name" value="TPR_TTI1_N"/>
</dbReference>
<dbReference type="PANTHER" id="PTHR18460">
    <property type="entry name" value="TEL2 INTERACTING PROTEIN 1 TTI1 FAMILY MEMBER"/>
    <property type="match status" value="1"/>
</dbReference>
<dbReference type="InterPro" id="IPR052587">
    <property type="entry name" value="TELO2-interacting_protein_1"/>
</dbReference>
<dbReference type="InterPro" id="IPR049362">
    <property type="entry name" value="TTI1_rpt"/>
</dbReference>
<dbReference type="Gene3D" id="1.25.10.10">
    <property type="entry name" value="Leucine-rich Repeat Variant"/>
    <property type="match status" value="1"/>
</dbReference>
<dbReference type="InterPro" id="IPR016024">
    <property type="entry name" value="ARM-type_fold"/>
</dbReference>
<organism evidence="3 4">
    <name type="scientific">Asbolus verrucosus</name>
    <name type="common">Desert ironclad beetle</name>
    <dbReference type="NCBI Taxonomy" id="1661398"/>
    <lineage>
        <taxon>Eukaryota</taxon>
        <taxon>Metazoa</taxon>
        <taxon>Ecdysozoa</taxon>
        <taxon>Arthropoda</taxon>
        <taxon>Hexapoda</taxon>
        <taxon>Insecta</taxon>
        <taxon>Pterygota</taxon>
        <taxon>Neoptera</taxon>
        <taxon>Endopterygota</taxon>
        <taxon>Coleoptera</taxon>
        <taxon>Polyphaga</taxon>
        <taxon>Cucujiformia</taxon>
        <taxon>Tenebrionidae</taxon>
        <taxon>Pimeliinae</taxon>
        <taxon>Asbolus</taxon>
    </lineage>
</organism>
<dbReference type="SUPFAM" id="SSF48371">
    <property type="entry name" value="ARM repeat"/>
    <property type="match status" value="1"/>
</dbReference>
<evidence type="ECO:0000259" key="2">
    <source>
        <dbReference type="Pfam" id="PF24181"/>
    </source>
</evidence>
<proteinExistence type="predicted"/>
<accession>A0A482VC76</accession>
<dbReference type="Pfam" id="PF24181">
    <property type="entry name" value="TPR_TTI1_C"/>
    <property type="match status" value="1"/>
</dbReference>
<dbReference type="InterPro" id="IPR057567">
    <property type="entry name" value="TPR_TTI1_C"/>
</dbReference>